<dbReference type="SMART" id="SM00014">
    <property type="entry name" value="acidPPc"/>
    <property type="match status" value="1"/>
</dbReference>
<evidence type="ECO:0000256" key="5">
    <source>
        <dbReference type="ARBA" id="ARBA00023136"/>
    </source>
</evidence>
<organism evidence="9 10">
    <name type="scientific">Umbelopsis vinacea</name>
    <dbReference type="NCBI Taxonomy" id="44442"/>
    <lineage>
        <taxon>Eukaryota</taxon>
        <taxon>Fungi</taxon>
        <taxon>Fungi incertae sedis</taxon>
        <taxon>Mucoromycota</taxon>
        <taxon>Mucoromycotina</taxon>
        <taxon>Umbelopsidomycetes</taxon>
        <taxon>Umbelopsidales</taxon>
        <taxon>Umbelopsidaceae</taxon>
        <taxon>Umbelopsis</taxon>
    </lineage>
</organism>
<sequence>MPFSRLSNPRSKRLFISYLKDWLLVVVMTAIFFAIDQLPPYRREFSLEDKTIMFPYAVHEHVPVWLLLVLCFIVPIVTISLYSLLVRKSVRDFHNGILGLCLGLSMTIMMTDIVKITVGRPRPDMLDRCQPAAGSVDPPLGLSNYTICTTDLNGYLMRDAFKSFPSGHSSFSFAGMGFLSLYLAGKMRLFDQRGHTYKGFIFAAPWIGALLVAISRTEDYRHHWQDVTVGAILGTALAFFSYRQYYPPLWSDISDEPFAPRIDMDFAPPRHDFSNGAVYATMPDDSNNDLSNEGSASRFNLGQGSGSNQLNHTVRATTNEATLV</sequence>
<keyword evidence="5 7" id="KW-0472">Membrane</keyword>
<evidence type="ECO:0000256" key="4">
    <source>
        <dbReference type="ARBA" id="ARBA00022989"/>
    </source>
</evidence>
<comment type="subcellular location">
    <subcellularLocation>
        <location evidence="1">Membrane</location>
        <topology evidence="1">Multi-pass membrane protein</topology>
    </subcellularLocation>
</comment>
<feature type="transmembrane region" description="Helical" evidence="7">
    <location>
        <begin position="97"/>
        <end position="118"/>
    </location>
</feature>
<dbReference type="GO" id="GO:0016020">
    <property type="term" value="C:membrane"/>
    <property type="evidence" value="ECO:0007669"/>
    <property type="project" value="UniProtKB-SubCell"/>
</dbReference>
<dbReference type="Pfam" id="PF01569">
    <property type="entry name" value="PAP2"/>
    <property type="match status" value="1"/>
</dbReference>
<dbReference type="InterPro" id="IPR036938">
    <property type="entry name" value="PAP2/HPO_sf"/>
</dbReference>
<evidence type="ECO:0000256" key="1">
    <source>
        <dbReference type="ARBA" id="ARBA00004141"/>
    </source>
</evidence>
<reference evidence="9" key="1">
    <citation type="submission" date="2020-12" db="EMBL/GenBank/DDBJ databases">
        <title>Metabolic potential, ecology and presence of endohyphal bacteria is reflected in genomic diversity of Mucoromycotina.</title>
        <authorList>
            <person name="Muszewska A."/>
            <person name="Okrasinska A."/>
            <person name="Steczkiewicz K."/>
            <person name="Drgas O."/>
            <person name="Orlowska M."/>
            <person name="Perlinska-Lenart U."/>
            <person name="Aleksandrzak-Piekarczyk T."/>
            <person name="Szatraj K."/>
            <person name="Zielenkiewicz U."/>
            <person name="Pilsyk S."/>
            <person name="Malc E."/>
            <person name="Mieczkowski P."/>
            <person name="Kruszewska J.S."/>
            <person name="Biernat P."/>
            <person name="Pawlowska J."/>
        </authorList>
    </citation>
    <scope>NUCLEOTIDE SEQUENCE</scope>
    <source>
        <strain evidence="9">WA0000051536</strain>
    </source>
</reference>
<feature type="transmembrane region" description="Helical" evidence="7">
    <location>
        <begin position="223"/>
        <end position="242"/>
    </location>
</feature>
<feature type="transmembrane region" description="Helical" evidence="7">
    <location>
        <begin position="62"/>
        <end position="85"/>
    </location>
</feature>
<gene>
    <name evidence="9" type="ORF">INT44_000091</name>
</gene>
<comment type="similarity">
    <text evidence="2">Belongs to the PA-phosphatase related phosphoesterase family.</text>
</comment>
<dbReference type="Proteomes" id="UP000612746">
    <property type="component" value="Unassembled WGS sequence"/>
</dbReference>
<evidence type="ECO:0000259" key="8">
    <source>
        <dbReference type="SMART" id="SM00014"/>
    </source>
</evidence>
<feature type="transmembrane region" description="Helical" evidence="7">
    <location>
        <begin position="167"/>
        <end position="185"/>
    </location>
</feature>
<feature type="domain" description="Phosphatidic acid phosphatase type 2/haloperoxidase" evidence="8">
    <location>
        <begin position="97"/>
        <end position="242"/>
    </location>
</feature>
<protein>
    <recommendedName>
        <fullName evidence="8">Phosphatidic acid phosphatase type 2/haloperoxidase domain-containing protein</fullName>
    </recommendedName>
</protein>
<dbReference type="CDD" id="cd03390">
    <property type="entry name" value="PAP2_containing_1_like"/>
    <property type="match status" value="1"/>
</dbReference>
<feature type="transmembrane region" description="Helical" evidence="7">
    <location>
        <begin position="21"/>
        <end position="42"/>
    </location>
</feature>
<proteinExistence type="inferred from homology"/>
<dbReference type="PANTHER" id="PTHR10165">
    <property type="entry name" value="LIPID PHOSPHATE PHOSPHATASE"/>
    <property type="match status" value="1"/>
</dbReference>
<evidence type="ECO:0000256" key="7">
    <source>
        <dbReference type="SAM" id="Phobius"/>
    </source>
</evidence>
<keyword evidence="10" id="KW-1185">Reference proteome</keyword>
<dbReference type="FunFam" id="1.20.144.10:FF:000017">
    <property type="entry name" value="Diacylglycerol pyrophosphate phosphatase 1"/>
    <property type="match status" value="1"/>
</dbReference>
<dbReference type="EMBL" id="JAEPRA010000017">
    <property type="protein sequence ID" value="KAG2173977.1"/>
    <property type="molecule type" value="Genomic_DNA"/>
</dbReference>
<dbReference type="InterPro" id="IPR000326">
    <property type="entry name" value="PAP2/HPO"/>
</dbReference>
<dbReference type="GO" id="GO:0046839">
    <property type="term" value="P:phospholipid dephosphorylation"/>
    <property type="evidence" value="ECO:0007669"/>
    <property type="project" value="TreeGrafter"/>
</dbReference>
<dbReference type="AlphaFoldDB" id="A0A8H7UA30"/>
<name>A0A8H7UA30_9FUNG</name>
<evidence type="ECO:0000256" key="6">
    <source>
        <dbReference type="SAM" id="MobiDB-lite"/>
    </source>
</evidence>
<evidence type="ECO:0000256" key="2">
    <source>
        <dbReference type="ARBA" id="ARBA00008816"/>
    </source>
</evidence>
<accession>A0A8H7UA30</accession>
<dbReference type="OrthoDB" id="8907274at2759"/>
<dbReference type="PANTHER" id="PTHR10165:SF35">
    <property type="entry name" value="RE23632P"/>
    <property type="match status" value="1"/>
</dbReference>
<dbReference type="GO" id="GO:0008195">
    <property type="term" value="F:phosphatidate phosphatase activity"/>
    <property type="evidence" value="ECO:0007669"/>
    <property type="project" value="TreeGrafter"/>
</dbReference>
<dbReference type="Gene3D" id="1.20.144.10">
    <property type="entry name" value="Phosphatidic acid phosphatase type 2/haloperoxidase"/>
    <property type="match status" value="1"/>
</dbReference>
<feature type="transmembrane region" description="Helical" evidence="7">
    <location>
        <begin position="197"/>
        <end position="217"/>
    </location>
</feature>
<keyword evidence="4 7" id="KW-1133">Transmembrane helix</keyword>
<keyword evidence="3 7" id="KW-0812">Transmembrane</keyword>
<evidence type="ECO:0000256" key="3">
    <source>
        <dbReference type="ARBA" id="ARBA00022692"/>
    </source>
</evidence>
<dbReference type="SUPFAM" id="SSF48317">
    <property type="entry name" value="Acid phosphatase/Vanadium-dependent haloperoxidase"/>
    <property type="match status" value="1"/>
</dbReference>
<dbReference type="GO" id="GO:0006644">
    <property type="term" value="P:phospholipid metabolic process"/>
    <property type="evidence" value="ECO:0007669"/>
    <property type="project" value="InterPro"/>
</dbReference>
<comment type="caution">
    <text evidence="9">The sequence shown here is derived from an EMBL/GenBank/DDBJ whole genome shotgun (WGS) entry which is preliminary data.</text>
</comment>
<dbReference type="InterPro" id="IPR043216">
    <property type="entry name" value="PAP-like"/>
</dbReference>
<feature type="region of interest" description="Disordered" evidence="6">
    <location>
        <begin position="284"/>
        <end position="310"/>
    </location>
</feature>
<evidence type="ECO:0000313" key="9">
    <source>
        <dbReference type="EMBL" id="KAG2173977.1"/>
    </source>
</evidence>
<evidence type="ECO:0000313" key="10">
    <source>
        <dbReference type="Proteomes" id="UP000612746"/>
    </source>
</evidence>